<dbReference type="GO" id="GO:0004358">
    <property type="term" value="F:L-glutamate N-acetyltransferase activity, acting on acetyl-L-ornithine as donor"/>
    <property type="evidence" value="ECO:0007669"/>
    <property type="project" value="UniProtKB-UniRule"/>
</dbReference>
<reference evidence="9 10" key="1">
    <citation type="submission" date="2005-11" db="EMBL/GenBank/DDBJ databases">
        <title>The complete genome sequence of Lawsonia intracellularis: the causative agent of proliferative enteropathy.</title>
        <authorList>
            <person name="Kaur K."/>
            <person name="Zhang Q."/>
            <person name="Beckler D."/>
            <person name="Munir S."/>
            <person name="Li L."/>
            <person name="Kinsley K."/>
            <person name="Herron L."/>
            <person name="Peterson A."/>
            <person name="May B."/>
            <person name="Singh S."/>
            <person name="Gebhart C."/>
            <person name="Kapur V."/>
        </authorList>
    </citation>
    <scope>NUCLEOTIDE SEQUENCE [LARGE SCALE GENOMIC DNA]</scope>
    <source>
        <strain evidence="9 10">PHE/MN1-00</strain>
    </source>
</reference>
<feature type="binding site" evidence="8">
    <location>
        <position position="389"/>
    </location>
    <ligand>
        <name>substrate</name>
    </ligand>
</feature>
<keyword evidence="8" id="KW-0963">Cytoplasm</keyword>
<dbReference type="GO" id="GO:0006592">
    <property type="term" value="P:ornithine biosynthetic process"/>
    <property type="evidence" value="ECO:0007669"/>
    <property type="project" value="TreeGrafter"/>
</dbReference>
<keyword evidence="3 8" id="KW-0055">Arginine biosynthesis</keyword>
<dbReference type="Gene3D" id="3.60.70.12">
    <property type="entry name" value="L-amino peptidase D-ALA esterase/amidase"/>
    <property type="match status" value="1"/>
</dbReference>
<keyword evidence="4 8" id="KW-0028">Amino-acid biosynthesis</keyword>
<dbReference type="STRING" id="363253.LI0714"/>
<protein>
    <recommendedName>
        <fullName evidence="8">Arginine biosynthesis bifunctional protein ArgJ</fullName>
    </recommendedName>
    <domain>
        <recommendedName>
            <fullName evidence="8">Glutamate N-acetyltransferase</fullName>
            <ecNumber evidence="8">2.3.1.35</ecNumber>
        </recommendedName>
        <alternativeName>
            <fullName evidence="8">Ornithine acetyltransferase</fullName>
            <shortName evidence="8">OATase</shortName>
        </alternativeName>
        <alternativeName>
            <fullName evidence="8">Ornithine transacetylase</fullName>
        </alternativeName>
    </domain>
    <domain>
        <recommendedName>
            <fullName evidence="8">Amino-acid acetyltransferase</fullName>
            <ecNumber evidence="8">2.3.1.1</ecNumber>
        </recommendedName>
        <alternativeName>
            <fullName evidence="8">N-acetylglutamate synthase</fullName>
            <shortName evidence="8">AGSase</shortName>
        </alternativeName>
    </domain>
    <component>
        <recommendedName>
            <fullName evidence="8">Arginine biosynthesis bifunctional protein ArgJ alpha chain</fullName>
        </recommendedName>
    </component>
    <component>
        <recommendedName>
            <fullName evidence="8">Arginine biosynthesis bifunctional protein ArgJ beta chain</fullName>
        </recommendedName>
    </component>
</protein>
<dbReference type="CDD" id="cd02152">
    <property type="entry name" value="OAT"/>
    <property type="match status" value="1"/>
</dbReference>
<dbReference type="UniPathway" id="UPA00068">
    <property type="reaction ID" value="UER00106"/>
</dbReference>
<feature type="binding site" evidence="8">
    <location>
        <position position="182"/>
    </location>
    <ligand>
        <name>substrate</name>
    </ligand>
</feature>
<dbReference type="GO" id="GO:0004042">
    <property type="term" value="F:L-glutamate N-acetyltransferase activity"/>
    <property type="evidence" value="ECO:0007669"/>
    <property type="project" value="UniProtKB-UniRule"/>
</dbReference>
<dbReference type="GO" id="GO:0005737">
    <property type="term" value="C:cytoplasm"/>
    <property type="evidence" value="ECO:0007669"/>
    <property type="project" value="UniProtKB-SubCell"/>
</dbReference>
<proteinExistence type="inferred from homology"/>
<keyword evidence="6 8" id="KW-0068">Autocatalytic cleavage</keyword>
<evidence type="ECO:0000256" key="8">
    <source>
        <dbReference type="HAMAP-Rule" id="MF_01106"/>
    </source>
</evidence>
<feature type="site" description="Involved in the stabilization of negative charge on the oxyanion by the formation of the oxyanion hole" evidence="8">
    <location>
        <position position="108"/>
    </location>
</feature>
<feature type="binding site" evidence="8">
    <location>
        <position position="171"/>
    </location>
    <ligand>
        <name>substrate</name>
    </ligand>
</feature>
<dbReference type="Pfam" id="PF01960">
    <property type="entry name" value="ArgJ"/>
    <property type="match status" value="1"/>
</dbReference>
<dbReference type="AlphaFoldDB" id="Q1MQF9"/>
<dbReference type="RefSeq" id="WP_011526797.1">
    <property type="nucleotide sequence ID" value="NC_008011.1"/>
</dbReference>
<dbReference type="HAMAP" id="MF_01106">
    <property type="entry name" value="ArgJ"/>
    <property type="match status" value="1"/>
</dbReference>
<dbReference type="eggNOG" id="COG1364">
    <property type="taxonomic scope" value="Bacteria"/>
</dbReference>
<evidence type="ECO:0000256" key="7">
    <source>
        <dbReference type="ARBA" id="ARBA00023315"/>
    </source>
</evidence>
<dbReference type="Gene3D" id="3.10.20.340">
    <property type="entry name" value="ArgJ beta chain, C-terminal domain"/>
    <property type="match status" value="1"/>
</dbReference>
<dbReference type="FunFam" id="3.60.70.12:FF:000001">
    <property type="entry name" value="Arginine biosynthesis bifunctional protein ArgJ, chloroplastic"/>
    <property type="match status" value="1"/>
</dbReference>
<keyword evidence="8" id="KW-0511">Multifunctional enzyme</keyword>
<comment type="catalytic activity">
    <reaction evidence="8">
        <text>N(2)-acetyl-L-ornithine + L-glutamate = N-acetyl-L-glutamate + L-ornithine</text>
        <dbReference type="Rhea" id="RHEA:15349"/>
        <dbReference type="ChEBI" id="CHEBI:29985"/>
        <dbReference type="ChEBI" id="CHEBI:44337"/>
        <dbReference type="ChEBI" id="CHEBI:46911"/>
        <dbReference type="ChEBI" id="CHEBI:57805"/>
        <dbReference type="EC" id="2.3.1.35"/>
    </reaction>
</comment>
<dbReference type="SUPFAM" id="SSF56266">
    <property type="entry name" value="DmpA/ArgJ-like"/>
    <property type="match status" value="1"/>
</dbReference>
<dbReference type="GO" id="GO:0006526">
    <property type="term" value="P:L-arginine biosynthetic process"/>
    <property type="evidence" value="ECO:0007669"/>
    <property type="project" value="UniProtKB-UniRule"/>
</dbReference>
<accession>Q1MQF9</accession>
<evidence type="ECO:0000313" key="10">
    <source>
        <dbReference type="Proteomes" id="UP000002430"/>
    </source>
</evidence>
<dbReference type="NCBIfam" id="TIGR00120">
    <property type="entry name" value="ArgJ"/>
    <property type="match status" value="1"/>
</dbReference>
<dbReference type="EMBL" id="AM180252">
    <property type="protein sequence ID" value="CAJ54768.1"/>
    <property type="molecule type" value="Genomic_DNA"/>
</dbReference>
<comment type="pathway">
    <text evidence="8">Amino-acid biosynthesis; L-arginine biosynthesis; L-ornithine and N-acetyl-L-glutamate from L-glutamate and N(2)-acetyl-L-ornithine (cyclic): step 1/1.</text>
</comment>
<feature type="active site" description="Nucleophile" evidence="8">
    <location>
        <position position="182"/>
    </location>
</feature>
<evidence type="ECO:0000256" key="6">
    <source>
        <dbReference type="ARBA" id="ARBA00022813"/>
    </source>
</evidence>
<feature type="binding site" evidence="8">
    <location>
        <position position="266"/>
    </location>
    <ligand>
        <name>substrate</name>
    </ligand>
</feature>
<comment type="catalytic activity">
    <reaction evidence="8">
        <text>L-glutamate + acetyl-CoA = N-acetyl-L-glutamate + CoA + H(+)</text>
        <dbReference type="Rhea" id="RHEA:24292"/>
        <dbReference type="ChEBI" id="CHEBI:15378"/>
        <dbReference type="ChEBI" id="CHEBI:29985"/>
        <dbReference type="ChEBI" id="CHEBI:44337"/>
        <dbReference type="ChEBI" id="CHEBI:57287"/>
        <dbReference type="ChEBI" id="CHEBI:57288"/>
        <dbReference type="EC" id="2.3.1.1"/>
    </reaction>
</comment>
<evidence type="ECO:0000256" key="3">
    <source>
        <dbReference type="ARBA" id="ARBA00022571"/>
    </source>
</evidence>
<dbReference type="InterPro" id="IPR016117">
    <property type="entry name" value="ArgJ-like_dom_sf"/>
</dbReference>
<feature type="chain" id="PRO_5023334114" description="Arginine biosynthesis bifunctional protein ArgJ alpha chain" evidence="8">
    <location>
        <begin position="1"/>
        <end position="181"/>
    </location>
</feature>
<evidence type="ECO:0000256" key="2">
    <source>
        <dbReference type="ARBA" id="ARBA00011475"/>
    </source>
</evidence>
<comment type="pathway">
    <text evidence="8">Amino-acid biosynthesis; L-arginine biosynthesis; N(2)-acetyl-L-ornithine from L-glutamate: step 1/4.</text>
</comment>
<dbReference type="EC" id="2.3.1.1" evidence="8"/>
<comment type="subcellular location">
    <subcellularLocation>
        <location evidence="8">Cytoplasm</location>
    </subcellularLocation>
</comment>
<comment type="similarity">
    <text evidence="1 8">Belongs to the ArgJ family.</text>
</comment>
<feature type="binding site" evidence="8">
    <location>
        <position position="145"/>
    </location>
    <ligand>
        <name>substrate</name>
    </ligand>
</feature>
<feature type="chain" id="PRO_5023334113" description="Arginine biosynthesis bifunctional protein ArgJ beta chain" evidence="8">
    <location>
        <begin position="182"/>
        <end position="394"/>
    </location>
</feature>
<keyword evidence="7 8" id="KW-0012">Acyltransferase</keyword>
<dbReference type="NCBIfam" id="NF003802">
    <property type="entry name" value="PRK05388.1"/>
    <property type="match status" value="1"/>
</dbReference>
<dbReference type="EC" id="2.3.1.35" evidence="8"/>
<dbReference type="PANTHER" id="PTHR23100">
    <property type="entry name" value="ARGININE BIOSYNTHESIS BIFUNCTIONAL PROTEIN ARGJ"/>
    <property type="match status" value="1"/>
</dbReference>
<dbReference type="GO" id="GO:0008483">
    <property type="term" value="F:transaminase activity"/>
    <property type="evidence" value="ECO:0007669"/>
    <property type="project" value="UniProtKB-KW"/>
</dbReference>
<comment type="function">
    <text evidence="8">Catalyzes two activities which are involved in the cyclic version of arginine biosynthesis: the synthesis of N-acetylglutamate from glutamate and acetyl-CoA as the acetyl donor, and of ornithine by transacetylation between N(2)-acetylornithine and glutamate.</text>
</comment>
<keyword evidence="10" id="KW-1185">Reference proteome</keyword>
<dbReference type="PANTHER" id="PTHR23100:SF0">
    <property type="entry name" value="ARGININE BIOSYNTHESIS BIFUNCTIONAL PROTEIN ARGJ, MITOCHONDRIAL"/>
    <property type="match status" value="1"/>
</dbReference>
<evidence type="ECO:0000256" key="1">
    <source>
        <dbReference type="ARBA" id="ARBA00006774"/>
    </source>
</evidence>
<evidence type="ECO:0000256" key="4">
    <source>
        <dbReference type="ARBA" id="ARBA00022605"/>
    </source>
</evidence>
<comment type="subunit">
    <text evidence="2 8">Heterotetramer of two alpha and two beta chains.</text>
</comment>
<dbReference type="KEGG" id="lip:LI0714"/>
<dbReference type="OrthoDB" id="9804242at2"/>
<organism evidence="9 10">
    <name type="scientific">Lawsonia intracellularis (strain PHE/MN1-00)</name>
    <dbReference type="NCBI Taxonomy" id="363253"/>
    <lineage>
        <taxon>Bacteria</taxon>
        <taxon>Pseudomonadati</taxon>
        <taxon>Thermodesulfobacteriota</taxon>
        <taxon>Desulfovibrionia</taxon>
        <taxon>Desulfovibrionales</taxon>
        <taxon>Desulfovibrionaceae</taxon>
        <taxon>Lawsonia</taxon>
    </lineage>
</organism>
<feature type="binding site" evidence="8">
    <location>
        <position position="394"/>
    </location>
    <ligand>
        <name>substrate</name>
    </ligand>
</feature>
<keyword evidence="5 8" id="KW-0808">Transferase</keyword>
<sequence length="394" mass="42590">MYNMPKGFRFATARAGFRRAYCNDTALVVSETPAVAAGTFTLHKFPAAPVQIGKERLSNNLTMRAILINSGQANACTGYEGLKNCRHTLELLSNAIGFNSQNILPASTGVIGVQFNMALWEKVIPVLIERLGKDGPEDFAKAIMTTDAFPKFTHKKVQLSQGTINIVAMAKGAGMICPQMATMLAVILCDADIQVECWRELISHTVNITFNRITVDGDTSTNDTVYALSNGCSGISITNNESLNLLQEGLTSILSELAYMLVQDGEGATKVGHIYVTGALSDTDAETVARTVGNSQLVKTALFGQDANWGRIIAAIGRSHATFDPLAVCVKLCGVTVFLNGQPTKDNFDDILKEPLQQKDILIEIQLGHGPGMYKLLTSDLTHDYITCNSAYRS</sequence>
<evidence type="ECO:0000313" key="9">
    <source>
        <dbReference type="EMBL" id="CAJ54768.1"/>
    </source>
</evidence>
<keyword evidence="9" id="KW-0032">Aminotransferase</keyword>
<dbReference type="Proteomes" id="UP000002430">
    <property type="component" value="Chromosome"/>
</dbReference>
<gene>
    <name evidence="8 9" type="primary">argJ</name>
    <name evidence="9" type="ordered locus">LI0714</name>
</gene>
<feature type="site" description="Involved in the stabilization of negative charge on the oxyanion by the formation of the oxyanion hole" evidence="8">
    <location>
        <position position="109"/>
    </location>
</feature>
<feature type="site" description="Cleavage; by autolysis" evidence="8">
    <location>
        <begin position="181"/>
        <end position="182"/>
    </location>
</feature>
<dbReference type="InterPro" id="IPR002813">
    <property type="entry name" value="Arg_biosynth_ArgJ"/>
</dbReference>
<evidence type="ECO:0000256" key="5">
    <source>
        <dbReference type="ARBA" id="ARBA00022679"/>
    </source>
</evidence>
<dbReference type="HOGENOM" id="CLU_027172_1_0_7"/>
<name>Q1MQF9_LAWIP</name>
<dbReference type="InterPro" id="IPR042195">
    <property type="entry name" value="ArgJ_beta_C"/>
</dbReference>